<dbReference type="EMBL" id="FZOR01000004">
    <property type="protein sequence ID" value="SNS46100.1"/>
    <property type="molecule type" value="Genomic_DNA"/>
</dbReference>
<gene>
    <name evidence="2" type="ORF">SAMN05443665_1004146</name>
</gene>
<name>A0A239EMX9_9ACTN</name>
<protein>
    <submittedName>
        <fullName evidence="2">Uncharacterized protein</fullName>
    </submittedName>
</protein>
<organism evidence="2 3">
    <name type="scientific">Actinomadura meyerae</name>
    <dbReference type="NCBI Taxonomy" id="240840"/>
    <lineage>
        <taxon>Bacteria</taxon>
        <taxon>Bacillati</taxon>
        <taxon>Actinomycetota</taxon>
        <taxon>Actinomycetes</taxon>
        <taxon>Streptosporangiales</taxon>
        <taxon>Thermomonosporaceae</taxon>
        <taxon>Actinomadura</taxon>
    </lineage>
</organism>
<keyword evidence="3" id="KW-1185">Reference proteome</keyword>
<reference evidence="2 3" key="1">
    <citation type="submission" date="2017-06" db="EMBL/GenBank/DDBJ databases">
        <authorList>
            <person name="Kim H.J."/>
            <person name="Triplett B.A."/>
        </authorList>
    </citation>
    <scope>NUCLEOTIDE SEQUENCE [LARGE SCALE GENOMIC DNA]</scope>
    <source>
        <strain evidence="2 3">DSM 44715</strain>
    </source>
</reference>
<evidence type="ECO:0000313" key="3">
    <source>
        <dbReference type="Proteomes" id="UP000198318"/>
    </source>
</evidence>
<sequence length="34" mass="3605">MTASSTRPVLHGGRVEGLDPAGLPMVREIDSQNL</sequence>
<dbReference type="AlphaFoldDB" id="A0A239EMX9"/>
<evidence type="ECO:0000256" key="1">
    <source>
        <dbReference type="SAM" id="MobiDB-lite"/>
    </source>
</evidence>
<evidence type="ECO:0000313" key="2">
    <source>
        <dbReference type="EMBL" id="SNS46100.1"/>
    </source>
</evidence>
<dbReference type="Proteomes" id="UP000198318">
    <property type="component" value="Unassembled WGS sequence"/>
</dbReference>
<feature type="region of interest" description="Disordered" evidence="1">
    <location>
        <begin position="1"/>
        <end position="34"/>
    </location>
</feature>
<proteinExistence type="predicted"/>
<accession>A0A239EMX9</accession>